<dbReference type="EMBL" id="UINC01102890">
    <property type="protein sequence ID" value="SVC64858.1"/>
    <property type="molecule type" value="Genomic_DNA"/>
</dbReference>
<dbReference type="AlphaFoldDB" id="A0A382NWH9"/>
<evidence type="ECO:0000313" key="1">
    <source>
        <dbReference type="EMBL" id="SVC64858.1"/>
    </source>
</evidence>
<name>A0A382NWH9_9ZZZZ</name>
<organism evidence="1">
    <name type="scientific">marine metagenome</name>
    <dbReference type="NCBI Taxonomy" id="408172"/>
    <lineage>
        <taxon>unclassified sequences</taxon>
        <taxon>metagenomes</taxon>
        <taxon>ecological metagenomes</taxon>
    </lineage>
</organism>
<protein>
    <submittedName>
        <fullName evidence="1">Uncharacterized protein</fullName>
    </submittedName>
</protein>
<gene>
    <name evidence="1" type="ORF">METZ01_LOCUS317712</name>
</gene>
<feature type="non-terminal residue" evidence="1">
    <location>
        <position position="23"/>
    </location>
</feature>
<accession>A0A382NWH9</accession>
<reference evidence="1" key="1">
    <citation type="submission" date="2018-05" db="EMBL/GenBank/DDBJ databases">
        <authorList>
            <person name="Lanie J.A."/>
            <person name="Ng W.-L."/>
            <person name="Kazmierczak K.M."/>
            <person name="Andrzejewski T.M."/>
            <person name="Davidsen T.M."/>
            <person name="Wayne K.J."/>
            <person name="Tettelin H."/>
            <person name="Glass J.I."/>
            <person name="Rusch D."/>
            <person name="Podicherti R."/>
            <person name="Tsui H.-C.T."/>
            <person name="Winkler M.E."/>
        </authorList>
    </citation>
    <scope>NUCLEOTIDE SEQUENCE</scope>
</reference>
<proteinExistence type="predicted"/>
<sequence>MISEHFTWDTPWELYFHILIFIP</sequence>